<evidence type="ECO:0000313" key="2">
    <source>
        <dbReference type="EMBL" id="WUN92086.1"/>
    </source>
</evidence>
<accession>A0ABZ1RBC2</accession>
<dbReference type="GeneID" id="93767565"/>
<protein>
    <submittedName>
        <fullName evidence="2">Uncharacterized protein</fullName>
    </submittedName>
</protein>
<reference evidence="2" key="1">
    <citation type="submission" date="2022-10" db="EMBL/GenBank/DDBJ databases">
        <title>The complete genomes of actinobacterial strains from the NBC collection.</title>
        <authorList>
            <person name="Joergensen T.S."/>
            <person name="Alvarez Arevalo M."/>
            <person name="Sterndorff E.B."/>
            <person name="Faurdal D."/>
            <person name="Vuksanovic O."/>
            <person name="Mourched A.-S."/>
            <person name="Charusanti P."/>
            <person name="Shaw S."/>
            <person name="Blin K."/>
            <person name="Weber T."/>
        </authorList>
    </citation>
    <scope>NUCLEOTIDE SEQUENCE</scope>
    <source>
        <strain evidence="2">NBC_00302</strain>
    </source>
</reference>
<sequence length="125" mass="14084">MTTPTTDQPVIPDWLAAAEAAHQEQKIGIVAQVLQRAQRHAALINARLADFGIEPIEAASLDDRGNLRLAWLTQPEFEPYTYYEARATWSEDEPLARPLRPAQLRRSRRSAQGHQALAGKTECRR</sequence>
<organism evidence="2 3">
    <name type="scientific">Streptomyces bobili</name>
    <dbReference type="NCBI Taxonomy" id="67280"/>
    <lineage>
        <taxon>Bacteria</taxon>
        <taxon>Bacillati</taxon>
        <taxon>Actinomycetota</taxon>
        <taxon>Actinomycetes</taxon>
        <taxon>Kitasatosporales</taxon>
        <taxon>Streptomycetaceae</taxon>
        <taxon>Streptomyces</taxon>
    </lineage>
</organism>
<dbReference type="Proteomes" id="UP001432071">
    <property type="component" value="Chromosome"/>
</dbReference>
<proteinExistence type="predicted"/>
<name>A0ABZ1RBC2_9ACTN</name>
<evidence type="ECO:0000313" key="3">
    <source>
        <dbReference type="Proteomes" id="UP001432071"/>
    </source>
</evidence>
<feature type="region of interest" description="Disordered" evidence="1">
    <location>
        <begin position="102"/>
        <end position="125"/>
    </location>
</feature>
<gene>
    <name evidence="2" type="ORF">OHT53_41300</name>
</gene>
<dbReference type="EMBL" id="CP108038">
    <property type="protein sequence ID" value="WUN92086.1"/>
    <property type="molecule type" value="Genomic_DNA"/>
</dbReference>
<keyword evidence="3" id="KW-1185">Reference proteome</keyword>
<evidence type="ECO:0000256" key="1">
    <source>
        <dbReference type="SAM" id="MobiDB-lite"/>
    </source>
</evidence>
<dbReference type="RefSeq" id="WP_328737794.1">
    <property type="nucleotide sequence ID" value="NZ_CP108038.1"/>
</dbReference>